<protein>
    <submittedName>
        <fullName evidence="2">Uncharacterized protein</fullName>
    </submittedName>
</protein>
<evidence type="ECO:0000313" key="3">
    <source>
        <dbReference type="Proteomes" id="UP001281761"/>
    </source>
</evidence>
<proteinExistence type="predicted"/>
<dbReference type="EMBL" id="JARBJD010000039">
    <property type="protein sequence ID" value="KAK2958253.1"/>
    <property type="molecule type" value="Genomic_DNA"/>
</dbReference>
<sequence>MELFDRHYSYINQARQVPRERSTAFASEQPFLARKDNITSLLKDNPMNQAEDPPRREIRTIDKPDPRLQRRIEDRRKAQMDRRAKEEEMVLKKTFPTWHSKITDTREPCDPITHVYKDTDEGKVAEYNYQMSQYRNQVHLSDIYTKQNRRGLDPVTHKPLHNPRTNIPPKPLHPLREYSEAEKADLEAQEQCYLPTFTGDKPVIRRRTLQPPDKVGALLNDYN</sequence>
<feature type="compositionally biased region" description="Basic and acidic residues" evidence="1">
    <location>
        <begin position="52"/>
        <end position="63"/>
    </location>
</feature>
<organism evidence="2 3">
    <name type="scientific">Blattamonas nauphoetae</name>
    <dbReference type="NCBI Taxonomy" id="2049346"/>
    <lineage>
        <taxon>Eukaryota</taxon>
        <taxon>Metamonada</taxon>
        <taxon>Preaxostyla</taxon>
        <taxon>Oxymonadida</taxon>
        <taxon>Blattamonas</taxon>
    </lineage>
</organism>
<dbReference type="Proteomes" id="UP001281761">
    <property type="component" value="Unassembled WGS sequence"/>
</dbReference>
<evidence type="ECO:0000313" key="2">
    <source>
        <dbReference type="EMBL" id="KAK2958253.1"/>
    </source>
</evidence>
<accession>A0ABQ9Y3I4</accession>
<gene>
    <name evidence="2" type="ORF">BLNAU_6740</name>
</gene>
<feature type="region of interest" description="Disordered" evidence="1">
    <location>
        <begin position="40"/>
        <end position="63"/>
    </location>
</feature>
<comment type="caution">
    <text evidence="2">The sequence shown here is derived from an EMBL/GenBank/DDBJ whole genome shotgun (WGS) entry which is preliminary data.</text>
</comment>
<keyword evidence="3" id="KW-1185">Reference proteome</keyword>
<name>A0ABQ9Y3I4_9EUKA</name>
<reference evidence="2 3" key="1">
    <citation type="journal article" date="2022" name="bioRxiv">
        <title>Genomics of Preaxostyla Flagellates Illuminates Evolutionary Transitions and the Path Towards Mitochondrial Loss.</title>
        <authorList>
            <person name="Novak L.V.F."/>
            <person name="Treitli S.C."/>
            <person name="Pyrih J."/>
            <person name="Halakuc P."/>
            <person name="Pipaliya S.V."/>
            <person name="Vacek V."/>
            <person name="Brzon O."/>
            <person name="Soukal P."/>
            <person name="Eme L."/>
            <person name="Dacks J.B."/>
            <person name="Karnkowska A."/>
            <person name="Elias M."/>
            <person name="Hampl V."/>
        </authorList>
    </citation>
    <scope>NUCLEOTIDE SEQUENCE [LARGE SCALE GENOMIC DNA]</scope>
    <source>
        <strain evidence="2">NAU3</strain>
        <tissue evidence="2">Gut</tissue>
    </source>
</reference>
<evidence type="ECO:0000256" key="1">
    <source>
        <dbReference type="SAM" id="MobiDB-lite"/>
    </source>
</evidence>